<accession>A0A1F7HIQ0</accession>
<dbReference type="EMBL" id="MFZV01000025">
    <property type="protein sequence ID" value="OGK31089.1"/>
    <property type="molecule type" value="Genomic_DNA"/>
</dbReference>
<sequence length="287" mass="32862">MPEISFVALTYNSAPHIEKLIKSLLKHFKIDIQKGNIEIVVADNNSQDRTTDILKKFKDIRIIKNKKNLGFSKGINRAAFNISSDFIVIINPDSEFIGGNLWQVIEMFEKDKKLGAIGGKITKKNGEAEKSAGRFLKTLEVFLMSLGLDEFLGIRSSPKNFKEVDFVSGGFMIVRKDLFQKLSGFDENLFMYTEDMEFCFRLKKQGYRVLFDPQIVIIHESHGSSSRKFAIKNIYEGLLYFQKKHGNPSSYFLVKSMIKVKAYLLVIIGRIINNSYLINTYSQVLKI</sequence>
<dbReference type="PANTHER" id="PTHR43179">
    <property type="entry name" value="RHAMNOSYLTRANSFERASE WBBL"/>
    <property type="match status" value="1"/>
</dbReference>
<evidence type="ECO:0000259" key="1">
    <source>
        <dbReference type="Pfam" id="PF00535"/>
    </source>
</evidence>
<comment type="caution">
    <text evidence="2">The sequence shown here is derived from an EMBL/GenBank/DDBJ whole genome shotgun (WGS) entry which is preliminary data.</text>
</comment>
<dbReference type="AlphaFoldDB" id="A0A1F7HIQ0"/>
<protein>
    <recommendedName>
        <fullName evidence="1">Glycosyltransferase 2-like domain-containing protein</fullName>
    </recommendedName>
</protein>
<dbReference type="Pfam" id="PF00535">
    <property type="entry name" value="Glycos_transf_2"/>
    <property type="match status" value="1"/>
</dbReference>
<evidence type="ECO:0000313" key="3">
    <source>
        <dbReference type="Proteomes" id="UP000177199"/>
    </source>
</evidence>
<name>A0A1F7HIQ0_9BACT</name>
<dbReference type="Proteomes" id="UP000177199">
    <property type="component" value="Unassembled WGS sequence"/>
</dbReference>
<reference evidence="2 3" key="1">
    <citation type="journal article" date="2016" name="Nat. Commun.">
        <title>Thousands of microbial genomes shed light on interconnected biogeochemical processes in an aquifer system.</title>
        <authorList>
            <person name="Anantharaman K."/>
            <person name="Brown C.T."/>
            <person name="Hug L.A."/>
            <person name="Sharon I."/>
            <person name="Castelle C.J."/>
            <person name="Probst A.J."/>
            <person name="Thomas B.C."/>
            <person name="Singh A."/>
            <person name="Wilkins M.J."/>
            <person name="Karaoz U."/>
            <person name="Brodie E.L."/>
            <person name="Williams K.H."/>
            <person name="Hubbard S.S."/>
            <person name="Banfield J.F."/>
        </authorList>
    </citation>
    <scope>NUCLEOTIDE SEQUENCE [LARGE SCALE GENOMIC DNA]</scope>
</reference>
<feature type="domain" description="Glycosyltransferase 2-like" evidence="1">
    <location>
        <begin position="5"/>
        <end position="182"/>
    </location>
</feature>
<evidence type="ECO:0000313" key="2">
    <source>
        <dbReference type="EMBL" id="OGK31089.1"/>
    </source>
</evidence>
<dbReference type="PANTHER" id="PTHR43179:SF7">
    <property type="entry name" value="RHAMNOSYLTRANSFERASE WBBL"/>
    <property type="match status" value="1"/>
</dbReference>
<gene>
    <name evidence="2" type="ORF">A3F29_04495</name>
</gene>
<dbReference type="InterPro" id="IPR001173">
    <property type="entry name" value="Glyco_trans_2-like"/>
</dbReference>
<proteinExistence type="predicted"/>
<dbReference type="InterPro" id="IPR029044">
    <property type="entry name" value="Nucleotide-diphossugar_trans"/>
</dbReference>
<dbReference type="SUPFAM" id="SSF53448">
    <property type="entry name" value="Nucleotide-diphospho-sugar transferases"/>
    <property type="match status" value="1"/>
</dbReference>
<dbReference type="CDD" id="cd04186">
    <property type="entry name" value="GT_2_like_c"/>
    <property type="match status" value="1"/>
</dbReference>
<dbReference type="Gene3D" id="3.90.550.10">
    <property type="entry name" value="Spore Coat Polysaccharide Biosynthesis Protein SpsA, Chain A"/>
    <property type="match status" value="1"/>
</dbReference>
<organism evidence="2 3">
    <name type="scientific">Candidatus Roizmanbacteria bacterium RIFCSPHIGHO2_12_FULL_33_9</name>
    <dbReference type="NCBI Taxonomy" id="1802045"/>
    <lineage>
        <taxon>Bacteria</taxon>
        <taxon>Candidatus Roizmaniibacteriota</taxon>
    </lineage>
</organism>